<feature type="chain" id="PRO_5034870711" description="Glutamate receptor" evidence="23">
    <location>
        <begin position="22"/>
        <end position="904"/>
    </location>
</feature>
<evidence type="ECO:0000256" key="22">
    <source>
        <dbReference type="PIRSR" id="PIRSR601508-3"/>
    </source>
</evidence>
<keyword evidence="13" id="KW-0325">Glycoprotein</keyword>
<evidence type="ECO:0000256" key="13">
    <source>
        <dbReference type="ARBA" id="ARBA00023180"/>
    </source>
</evidence>
<feature type="binding site" evidence="20">
    <location>
        <position position="507"/>
    </location>
    <ligand>
        <name>L-glutamate</name>
        <dbReference type="ChEBI" id="CHEBI:29985"/>
    </ligand>
</feature>
<feature type="transmembrane region" description="Helical" evidence="23">
    <location>
        <begin position="627"/>
        <end position="649"/>
    </location>
</feature>
<evidence type="ECO:0000256" key="3">
    <source>
        <dbReference type="ARBA" id="ARBA00022553"/>
    </source>
</evidence>
<dbReference type="Gene3D" id="3.40.190.10">
    <property type="entry name" value="Periplasmic binding protein-like II"/>
    <property type="match status" value="2"/>
</dbReference>
<comment type="similarity">
    <text evidence="23">Belongs to the glutamate-gated ion channel (TC 1.A.10.1) family.</text>
</comment>
<evidence type="ECO:0000256" key="9">
    <source>
        <dbReference type="ARBA" id="ARBA00023136"/>
    </source>
</evidence>
<dbReference type="Proteomes" id="UP000694427">
    <property type="component" value="Unplaced"/>
</dbReference>
<feature type="transmembrane region" description="Helical" evidence="23">
    <location>
        <begin position="543"/>
        <end position="565"/>
    </location>
</feature>
<evidence type="ECO:0000256" key="18">
    <source>
        <dbReference type="ARBA" id="ARBA00034104"/>
    </source>
</evidence>
<dbReference type="InterPro" id="IPR028082">
    <property type="entry name" value="Peripla_BP_I"/>
</dbReference>
<evidence type="ECO:0000256" key="7">
    <source>
        <dbReference type="ARBA" id="ARBA00023018"/>
    </source>
</evidence>
<evidence type="ECO:0000256" key="16">
    <source>
        <dbReference type="ARBA" id="ARBA00023288"/>
    </source>
</evidence>
<reference evidence="26" key="1">
    <citation type="submission" date="2025-08" db="UniProtKB">
        <authorList>
            <consortium name="Ensembl"/>
        </authorList>
    </citation>
    <scope>IDENTIFICATION</scope>
</reference>
<dbReference type="FunFam" id="3.40.50.2300:FF:000004">
    <property type="entry name" value="Glutamate receptor, ionotropic, AMPA 2"/>
    <property type="match status" value="1"/>
</dbReference>
<comment type="subcellular location">
    <subcellularLocation>
        <location evidence="18 23">Postsynaptic cell membrane</location>
        <topology evidence="18 23">Multi-pass membrane protein</topology>
    </subcellularLocation>
</comment>
<evidence type="ECO:0000256" key="10">
    <source>
        <dbReference type="ARBA" id="ARBA00023139"/>
    </source>
</evidence>
<dbReference type="InterPro" id="IPR001320">
    <property type="entry name" value="Iontro_rcpt_C"/>
</dbReference>
<dbReference type="InterPro" id="IPR019594">
    <property type="entry name" value="Glu/Gly-bd"/>
</dbReference>
<dbReference type="PANTHER" id="PTHR18966">
    <property type="entry name" value="IONOTROPIC GLUTAMATE RECEPTOR"/>
    <property type="match status" value="1"/>
</dbReference>
<dbReference type="FunFam" id="3.40.190.10:FF:000001">
    <property type="entry name" value="Glutamate receptor ionotropic, kainate 2"/>
    <property type="match status" value="1"/>
</dbReference>
<feature type="binding site" evidence="20">
    <location>
        <position position="502"/>
    </location>
    <ligand>
        <name>L-glutamate</name>
        <dbReference type="ChEBI" id="CHEBI:29985"/>
    </ligand>
</feature>
<dbReference type="InterPro" id="IPR001508">
    <property type="entry name" value="Iono_Glu_rcpt_met"/>
</dbReference>
<keyword evidence="17 23" id="KW-0407">Ion channel</keyword>
<evidence type="ECO:0000256" key="19">
    <source>
        <dbReference type="ARBA" id="ARBA00036634"/>
    </source>
</evidence>
<evidence type="ECO:0000256" key="14">
    <source>
        <dbReference type="ARBA" id="ARBA00023257"/>
    </source>
</evidence>
<feature type="site" description="Interaction with the cone snail toxin Con-ikot-ikot" evidence="21">
    <location>
        <position position="683"/>
    </location>
</feature>
<dbReference type="AlphaFoldDB" id="A0A8C1K9A5"/>
<dbReference type="GO" id="GO:0022824">
    <property type="term" value="F:transmitter-gated monoatomic ion channel activity"/>
    <property type="evidence" value="ECO:0007669"/>
    <property type="project" value="UniProtKB-ARBA"/>
</dbReference>
<organism evidence="26 27">
    <name type="scientific">Cyprinus carpio</name>
    <name type="common">Common carp</name>
    <dbReference type="NCBI Taxonomy" id="7962"/>
    <lineage>
        <taxon>Eukaryota</taxon>
        <taxon>Metazoa</taxon>
        <taxon>Chordata</taxon>
        <taxon>Craniata</taxon>
        <taxon>Vertebrata</taxon>
        <taxon>Euteleostomi</taxon>
        <taxon>Actinopterygii</taxon>
        <taxon>Neopterygii</taxon>
        <taxon>Teleostei</taxon>
        <taxon>Ostariophysi</taxon>
        <taxon>Cypriniformes</taxon>
        <taxon>Cyprinidae</taxon>
        <taxon>Cyprininae</taxon>
        <taxon>Cyprinus</taxon>
    </lineage>
</organism>
<keyword evidence="11 22" id="KW-1015">Disulfide bond</keyword>
<keyword evidence="4 23" id="KW-0812">Transmembrane</keyword>
<feature type="binding site" evidence="20">
    <location>
        <position position="500"/>
    </location>
    <ligand>
        <name>L-glutamate</name>
        <dbReference type="ChEBI" id="CHEBI:29985"/>
    </ligand>
</feature>
<keyword evidence="14 23" id="KW-0628">Postsynaptic cell membrane</keyword>
<keyword evidence="16" id="KW-0449">Lipoprotein</keyword>
<accession>A0A8C1K9A5</accession>
<feature type="binding site" evidence="20">
    <location>
        <position position="678"/>
    </location>
    <ligand>
        <name>L-glutamate</name>
        <dbReference type="ChEBI" id="CHEBI:29985"/>
    </ligand>
</feature>
<keyword evidence="2 23" id="KW-1003">Cell membrane</keyword>
<evidence type="ECO:0000259" key="24">
    <source>
        <dbReference type="SMART" id="SM00079"/>
    </source>
</evidence>
<evidence type="ECO:0000256" key="17">
    <source>
        <dbReference type="ARBA" id="ARBA00023303"/>
    </source>
</evidence>
<dbReference type="InterPro" id="IPR001828">
    <property type="entry name" value="ANF_lig-bd_rcpt"/>
</dbReference>
<keyword evidence="12 23" id="KW-0675">Receptor</keyword>
<dbReference type="SUPFAM" id="SSF53850">
    <property type="entry name" value="Periplasmic binding protein-like II"/>
    <property type="match status" value="1"/>
</dbReference>
<keyword evidence="27" id="KW-1185">Reference proteome</keyword>
<keyword evidence="8 23" id="KW-0406">Ion transport</keyword>
<dbReference type="SUPFAM" id="SSF53822">
    <property type="entry name" value="Periplasmic binding protein-like I"/>
    <property type="match status" value="1"/>
</dbReference>
<dbReference type="SUPFAM" id="SSF81324">
    <property type="entry name" value="Voltage-gated potassium channels"/>
    <property type="match status" value="1"/>
</dbReference>
<keyword evidence="10" id="KW-0564">Palmitate</keyword>
<keyword evidence="1 23" id="KW-0813">Transport</keyword>
<dbReference type="CDD" id="cd13727">
    <property type="entry name" value="PBP2_iGluR_AMPA_GluR4"/>
    <property type="match status" value="1"/>
</dbReference>
<dbReference type="GO" id="GO:0007166">
    <property type="term" value="P:cell surface receptor signaling pathway"/>
    <property type="evidence" value="ECO:0007669"/>
    <property type="project" value="UniProtKB-ARBA"/>
</dbReference>
<protein>
    <recommendedName>
        <fullName evidence="23">Glutamate receptor</fullName>
    </recommendedName>
</protein>
<evidence type="ECO:0000256" key="2">
    <source>
        <dbReference type="ARBA" id="ARBA00022475"/>
    </source>
</evidence>
<feature type="domain" description="Ionotropic glutamate receptor L-glutamate and glycine-binding" evidence="25">
    <location>
        <begin position="426"/>
        <end position="491"/>
    </location>
</feature>
<feature type="transmembrane region" description="Helical" evidence="23">
    <location>
        <begin position="818"/>
        <end position="840"/>
    </location>
</feature>
<evidence type="ECO:0000313" key="27">
    <source>
        <dbReference type="Proteomes" id="UP000694427"/>
    </source>
</evidence>
<comment type="function">
    <text evidence="23">Receptor for glutamate that functions as a ligand-gated ion channel in the central nervous system and plays an important role in excitatory synaptic transmission. L-glutamate acts as an excitatory neurotransmitter at many synapses in the central nervous system.</text>
</comment>
<keyword evidence="15 23" id="KW-1071">Ligand-gated ion channel</keyword>
<feature type="binding site" evidence="20">
    <location>
        <position position="728"/>
    </location>
    <ligand>
        <name>L-glutamate</name>
        <dbReference type="ChEBI" id="CHEBI:29985"/>
    </ligand>
</feature>
<proteinExistence type="inferred from homology"/>
<dbReference type="Pfam" id="PF00060">
    <property type="entry name" value="Lig_chan"/>
    <property type="match status" value="1"/>
</dbReference>
<dbReference type="PRINTS" id="PR00177">
    <property type="entry name" value="NMDARECEPTOR"/>
</dbReference>
<feature type="disulfide bond" evidence="22">
    <location>
        <begin position="84"/>
        <end position="331"/>
    </location>
</feature>
<evidence type="ECO:0000313" key="26">
    <source>
        <dbReference type="Ensembl" id="ENSCCRP00010043321.1"/>
    </source>
</evidence>
<keyword evidence="5 23" id="KW-0732">Signal</keyword>
<dbReference type="Pfam" id="PF01094">
    <property type="entry name" value="ANF_receptor"/>
    <property type="match status" value="1"/>
</dbReference>
<feature type="domain" description="Ionotropic glutamate receptor C-terminal" evidence="24">
    <location>
        <begin position="416"/>
        <end position="792"/>
    </location>
</feature>
<dbReference type="SMART" id="SM00918">
    <property type="entry name" value="Lig_chan-Glu_bd"/>
    <property type="match status" value="1"/>
</dbReference>
<evidence type="ECO:0000256" key="4">
    <source>
        <dbReference type="ARBA" id="ARBA00022692"/>
    </source>
</evidence>
<evidence type="ECO:0000256" key="15">
    <source>
        <dbReference type="ARBA" id="ARBA00023286"/>
    </source>
</evidence>
<reference evidence="26" key="2">
    <citation type="submission" date="2025-09" db="UniProtKB">
        <authorList>
            <consortium name="Ensembl"/>
        </authorList>
    </citation>
    <scope>IDENTIFICATION</scope>
</reference>
<evidence type="ECO:0000256" key="5">
    <source>
        <dbReference type="ARBA" id="ARBA00022729"/>
    </source>
</evidence>
<sequence>MRISCNQLLLLFSCVWGLTMGAFPSSVQIGGLFIRNTDQEYTAFRLAIFLHNTSPNASEAPFNLVPHVDNIETANSFAVTNAFCSQYSRGVFAIFGLYDKRSVHTLTSFCGALHISLITPSFPTEGESQFILQLRPSIRGALLSLLDHYDWNRFVFLYDTDRGYSILQAIMEKAGQNSWQVSAICVENFNDASYRQLLEDLDRRQEKTFVIDLEAERLNNMLEQIVSVGKHVKGYHYIMANLGFKDINLERFMHGGANVTGFQLVDFSNPMVIKLMQRWNKLDQREYPGSDAPPKYTSALTYDGVMVMAEAFRNLRRQKVDISRRGNAGDCLANPAAPWNQGIDMERTLKQVRLQGLTGNVQFDHYGRRVNYTMDVFELKSNGPRRIGYWNDADKLVLTQDQALLPNETSGMENRTVIVTTIMEGPYVMLKKNWEMYEGNEQYEGYCVDLAYEIAKHIGFKYKISIVPDGKYGARDPETKIWNGMVGELVYGKAEIAVAPLTITLVREEVIDFSKPFMSLGISIMIKKPQKSKPGVFSFLDPLAYEIWMCIVFAYIGVSVVLFLVSRFSPYEWHTEEPEEGTDGLPSDQPPNEFGIFNSLWFSLGAFMQQGCDISPRSLSGRIVGGVWWFFTLIIISSYTANLAAFLTVERMVSPIESAEDLAKQTDIAYGTLDSGSTKEFFRRSKIAVYEKMWSYMKSAEPTVFTKTTAEGVARVRKSKGKYAFLLESTMNEYTEQRKPCDTMKVGGNLDSKGYGVATPKGSQLRTPVNLAVLKLSESGILDKLKNKWWYDKGECGPKDSGSKDKSSQALSLSNVAGVFYILVGGLGLAMLVALIEFCYKSRNEAKRMKLTFTEAMRNKARLSITGSVGENGRVLTPDCPKAVHSGPSLRQSSGLALVSSDLP</sequence>
<feature type="site" description="Interaction with the cone snail toxin Con-ikot-ikot" evidence="21">
    <location>
        <position position="775"/>
    </location>
</feature>
<evidence type="ECO:0000256" key="1">
    <source>
        <dbReference type="ARBA" id="ARBA00022448"/>
    </source>
</evidence>
<evidence type="ECO:0000256" key="21">
    <source>
        <dbReference type="PIRSR" id="PIRSR601508-2"/>
    </source>
</evidence>
<evidence type="ECO:0000256" key="11">
    <source>
        <dbReference type="ARBA" id="ARBA00023157"/>
    </source>
</evidence>
<feature type="binding site" evidence="20">
    <location>
        <position position="677"/>
    </location>
    <ligand>
        <name>L-glutamate</name>
        <dbReference type="ChEBI" id="CHEBI:29985"/>
    </ligand>
</feature>
<dbReference type="FunFam" id="1.10.287.70:FF:000067">
    <property type="entry name" value="glutamate receptor 2 isoform X1"/>
    <property type="match status" value="1"/>
</dbReference>
<evidence type="ECO:0000259" key="25">
    <source>
        <dbReference type="SMART" id="SM00918"/>
    </source>
</evidence>
<evidence type="ECO:0000256" key="8">
    <source>
        <dbReference type="ARBA" id="ARBA00023065"/>
    </source>
</evidence>
<keyword evidence="9 23" id="KW-0472">Membrane</keyword>
<dbReference type="Gene3D" id="3.40.50.2300">
    <property type="match status" value="2"/>
</dbReference>
<keyword evidence="6 23" id="KW-1133">Transmembrane helix</keyword>
<evidence type="ECO:0000256" key="20">
    <source>
        <dbReference type="PIRSR" id="PIRSR601508-1"/>
    </source>
</evidence>
<feature type="site" description="Interaction with the cone snail toxin Con-ikot-ikot" evidence="21">
    <location>
        <position position="475"/>
    </location>
</feature>
<dbReference type="InterPro" id="IPR015683">
    <property type="entry name" value="Ionotropic_Glu_rcpt"/>
</dbReference>
<dbReference type="Pfam" id="PF10613">
    <property type="entry name" value="Lig_chan-Glu_bd"/>
    <property type="match status" value="1"/>
</dbReference>
<dbReference type="GO" id="GO:0045211">
    <property type="term" value="C:postsynaptic membrane"/>
    <property type="evidence" value="ECO:0007669"/>
    <property type="project" value="UniProtKB-SubCell"/>
</dbReference>
<feature type="disulfide bond" evidence="22">
    <location>
        <begin position="741"/>
        <end position="796"/>
    </location>
</feature>
<evidence type="ECO:0000256" key="6">
    <source>
        <dbReference type="ARBA" id="ARBA00022989"/>
    </source>
</evidence>
<keyword evidence="7 23" id="KW-0770">Synapse</keyword>
<dbReference type="SMART" id="SM00079">
    <property type="entry name" value="PBPe"/>
    <property type="match status" value="1"/>
</dbReference>
<evidence type="ECO:0000256" key="12">
    <source>
        <dbReference type="ARBA" id="ARBA00023170"/>
    </source>
</evidence>
<comment type="catalytic activity">
    <reaction evidence="19">
        <text>Ca(2+)(in) = Ca(2+)(out)</text>
        <dbReference type="Rhea" id="RHEA:29671"/>
        <dbReference type="ChEBI" id="CHEBI:29108"/>
    </reaction>
</comment>
<evidence type="ECO:0000256" key="23">
    <source>
        <dbReference type="RuleBase" id="RU367118"/>
    </source>
</evidence>
<feature type="signal peptide" evidence="23">
    <location>
        <begin position="1"/>
        <end position="21"/>
    </location>
</feature>
<dbReference type="Ensembl" id="ENSCCRT00010047488.1">
    <property type="protein sequence ID" value="ENSCCRP00010043321.1"/>
    <property type="gene ID" value="ENSCCRG00010011348.1"/>
</dbReference>
<feature type="site" description="Crucial to convey clamshell closure to channel opening" evidence="21">
    <location>
        <position position="656"/>
    </location>
</feature>
<keyword evidence="3" id="KW-0597">Phosphoprotein</keyword>
<name>A0A8C1K9A5_CYPCA</name>
<dbReference type="Gene3D" id="1.10.287.70">
    <property type="match status" value="2"/>
</dbReference>
<dbReference type="FunFam" id="3.40.190.10:FF:000666">
    <property type="entry name" value="Glutamate receptor, ionotropic, AMPA 2a"/>
    <property type="match status" value="1"/>
</dbReference>